<comment type="caution">
    <text evidence="2">The sequence shown here is derived from an EMBL/GenBank/DDBJ whole genome shotgun (WGS) entry which is preliminary data.</text>
</comment>
<protein>
    <recommendedName>
        <fullName evidence="4">FxsA family protein</fullName>
    </recommendedName>
</protein>
<evidence type="ECO:0008006" key="4">
    <source>
        <dbReference type="Google" id="ProtNLM"/>
    </source>
</evidence>
<proteinExistence type="predicted"/>
<feature type="transmembrane region" description="Helical" evidence="1">
    <location>
        <begin position="77"/>
        <end position="102"/>
    </location>
</feature>
<gene>
    <name evidence="2" type="ORF">COB67_05155</name>
</gene>
<evidence type="ECO:0000313" key="3">
    <source>
        <dbReference type="Proteomes" id="UP000218113"/>
    </source>
</evidence>
<dbReference type="NCBIfam" id="NF008528">
    <property type="entry name" value="PRK11463.1-2"/>
    <property type="match status" value="1"/>
</dbReference>
<dbReference type="GO" id="GO:0016020">
    <property type="term" value="C:membrane"/>
    <property type="evidence" value="ECO:0007669"/>
    <property type="project" value="InterPro"/>
</dbReference>
<evidence type="ECO:0000256" key="1">
    <source>
        <dbReference type="SAM" id="Phobius"/>
    </source>
</evidence>
<keyword evidence="1" id="KW-0812">Transmembrane</keyword>
<evidence type="ECO:0000313" key="2">
    <source>
        <dbReference type="EMBL" id="PCI28973.1"/>
    </source>
</evidence>
<reference evidence="3" key="1">
    <citation type="submission" date="2017-08" db="EMBL/GenBank/DDBJ databases">
        <title>A dynamic microbial community with high functional redundancy inhabits the cold, oxic subseafloor aquifer.</title>
        <authorList>
            <person name="Tully B.J."/>
            <person name="Wheat C.G."/>
            <person name="Glazer B.T."/>
            <person name="Huber J.A."/>
        </authorList>
    </citation>
    <scope>NUCLEOTIDE SEQUENCE [LARGE SCALE GENOMIC DNA]</scope>
</reference>
<sequence length="122" mass="13595">MILGFAVSVVSILTAIDLFLMTLASSQAGILILIISQLLSGILGCVLLKRADIYLLFYIANRQNQQLPVIKELWEEALGIFACLLLCIPGYLSDLLGIFLLLSPVRKQFLQAFSSRFSRKFK</sequence>
<dbReference type="Pfam" id="PF04186">
    <property type="entry name" value="FxsA"/>
    <property type="match status" value="1"/>
</dbReference>
<feature type="transmembrane region" description="Helical" evidence="1">
    <location>
        <begin position="6"/>
        <end position="24"/>
    </location>
</feature>
<keyword evidence="1" id="KW-1133">Transmembrane helix</keyword>
<accession>A0A2A4T5Y6</accession>
<keyword evidence="1" id="KW-0472">Membrane</keyword>
<name>A0A2A4T5Y6_9DELT</name>
<dbReference type="Proteomes" id="UP000218113">
    <property type="component" value="Unassembled WGS sequence"/>
</dbReference>
<dbReference type="AlphaFoldDB" id="A0A2A4T5Y6"/>
<organism evidence="2 3">
    <name type="scientific">SAR324 cluster bacterium</name>
    <dbReference type="NCBI Taxonomy" id="2024889"/>
    <lineage>
        <taxon>Bacteria</taxon>
        <taxon>Deltaproteobacteria</taxon>
        <taxon>SAR324 cluster</taxon>
    </lineage>
</organism>
<dbReference type="PANTHER" id="PTHR35335">
    <property type="entry name" value="UPF0716 PROTEIN FXSA"/>
    <property type="match status" value="1"/>
</dbReference>
<feature type="transmembrane region" description="Helical" evidence="1">
    <location>
        <begin position="31"/>
        <end position="57"/>
    </location>
</feature>
<dbReference type="InterPro" id="IPR007313">
    <property type="entry name" value="FxsA"/>
</dbReference>
<dbReference type="PANTHER" id="PTHR35335:SF1">
    <property type="entry name" value="UPF0716 PROTEIN FXSA"/>
    <property type="match status" value="1"/>
</dbReference>
<dbReference type="EMBL" id="NVSR01000022">
    <property type="protein sequence ID" value="PCI28973.1"/>
    <property type="molecule type" value="Genomic_DNA"/>
</dbReference>